<feature type="compositionally biased region" description="Polar residues" evidence="1">
    <location>
        <begin position="135"/>
        <end position="146"/>
    </location>
</feature>
<feature type="region of interest" description="Disordered" evidence="1">
    <location>
        <begin position="118"/>
        <end position="149"/>
    </location>
</feature>
<protein>
    <submittedName>
        <fullName evidence="2">Uncharacterized protein</fullName>
    </submittedName>
</protein>
<feature type="compositionally biased region" description="Polar residues" evidence="1">
    <location>
        <begin position="265"/>
        <end position="283"/>
    </location>
</feature>
<organism evidence="2 3">
    <name type="scientific">Fukomys damarensis</name>
    <name type="common">Damaraland mole rat</name>
    <name type="synonym">Cryptomys damarensis</name>
    <dbReference type="NCBI Taxonomy" id="885580"/>
    <lineage>
        <taxon>Eukaryota</taxon>
        <taxon>Metazoa</taxon>
        <taxon>Chordata</taxon>
        <taxon>Craniata</taxon>
        <taxon>Vertebrata</taxon>
        <taxon>Euteleostomi</taxon>
        <taxon>Mammalia</taxon>
        <taxon>Eutheria</taxon>
        <taxon>Euarchontoglires</taxon>
        <taxon>Glires</taxon>
        <taxon>Rodentia</taxon>
        <taxon>Hystricomorpha</taxon>
        <taxon>Bathyergidae</taxon>
        <taxon>Fukomys</taxon>
    </lineage>
</organism>
<dbReference type="AlphaFoldDB" id="A0A091CR63"/>
<keyword evidence="3" id="KW-1185">Reference proteome</keyword>
<feature type="region of interest" description="Disordered" evidence="1">
    <location>
        <begin position="195"/>
        <end position="216"/>
    </location>
</feature>
<accession>A0A091CR63</accession>
<gene>
    <name evidence="2" type="ORF">H920_18355</name>
</gene>
<reference evidence="2 3" key="1">
    <citation type="submission" date="2013-11" db="EMBL/GenBank/DDBJ databases">
        <title>The Damaraland mole rat (Fukomys damarensis) genome and evolution of African mole rats.</title>
        <authorList>
            <person name="Gladyshev V.N."/>
            <person name="Fang X."/>
        </authorList>
    </citation>
    <scope>NUCLEOTIDE SEQUENCE [LARGE SCALE GENOMIC DNA]</scope>
    <source>
        <tissue evidence="2">Liver</tissue>
    </source>
</reference>
<evidence type="ECO:0000313" key="2">
    <source>
        <dbReference type="EMBL" id="KFO20238.1"/>
    </source>
</evidence>
<dbReference type="EMBL" id="KN124838">
    <property type="protein sequence ID" value="KFO20238.1"/>
    <property type="molecule type" value="Genomic_DNA"/>
</dbReference>
<feature type="region of interest" description="Disordered" evidence="1">
    <location>
        <begin position="250"/>
        <end position="307"/>
    </location>
</feature>
<dbReference type="Proteomes" id="UP000028990">
    <property type="component" value="Unassembled WGS sequence"/>
</dbReference>
<name>A0A091CR63_FUKDA</name>
<evidence type="ECO:0000256" key="1">
    <source>
        <dbReference type="SAM" id="MobiDB-lite"/>
    </source>
</evidence>
<proteinExistence type="predicted"/>
<evidence type="ECO:0000313" key="3">
    <source>
        <dbReference type="Proteomes" id="UP000028990"/>
    </source>
</evidence>
<sequence length="343" mass="37147">MLLSLDVSCGPSALPQCPRGRARAESPSPPHDHPVRVVQSSGGAGVLPALQGERWGVVLRRATVFVVLVNTLLQPGKRKNWSPVHQGRQWVLYLTDESLSSALVTAFQLRFGSKAAGDLGATQEQPPTRPWTETEGPQEQSRTILSKGSEDTCEIHRASKFSEQWMKNIWKEKIAPVLNTHKVVHATVPGGHCRDLSGSSHTAVGTVRASRRDSEETVLWRPQHRRPSSPHRIPGVGQSLQTRELQTAQPMWGAPVPAQAREPRLQSQPSTPNNGIVDTSSQRVPRKGGRAEPCHHQATKGTLSRSAVTPRETLTCAVLSGALIPDPDHDAAASGETAGYTSI</sequence>